<dbReference type="Gene3D" id="3.40.50.720">
    <property type="entry name" value="NAD(P)-binding Rossmann-like Domain"/>
    <property type="match status" value="1"/>
</dbReference>
<sequence length="322" mass="35692">MVNLNSSSKVLTEDEIHSLLPNIELLPLIEKAFTLYSNSQVQLPPVTELNFENPSGDVHIKCASVKEMPYYVVKIASGFYENPGKGISSSQGLMLLFDSETGCTSAVLLDNGYLTDVRTGLAGAVCAKYLAPKNITQIGIVGAGIQAQMQLKYLKTVTACRKVSVWARSETGLKKFLDEIDHEYWDITSTNHLQELAENSNLIVTTTPSQEYLLRKEWIKPGTHITAVGSDTPHKIELDPALVAHSDLVVVDSIEQCKFRGELYQMYNHQLTPKKEVVELGKVIRDRSLGRKNDTEITIADLTGIATQDLMIAQGVYETYLK</sequence>
<accession>A0A1M6UVR8</accession>
<reference evidence="2" key="1">
    <citation type="submission" date="2016-11" db="EMBL/GenBank/DDBJ databases">
        <authorList>
            <person name="Varghese N."/>
            <person name="Submissions S."/>
        </authorList>
    </citation>
    <scope>NUCLEOTIDE SEQUENCE [LARGE SCALE GENOMIC DNA]</scope>
    <source>
        <strain evidence="2">DSM 26899</strain>
    </source>
</reference>
<evidence type="ECO:0000313" key="1">
    <source>
        <dbReference type="EMBL" id="SHK73308.1"/>
    </source>
</evidence>
<dbReference type="Proteomes" id="UP000184364">
    <property type="component" value="Unassembled WGS sequence"/>
</dbReference>
<dbReference type="GO" id="GO:0005737">
    <property type="term" value="C:cytoplasm"/>
    <property type="evidence" value="ECO:0007669"/>
    <property type="project" value="TreeGrafter"/>
</dbReference>
<dbReference type="InterPro" id="IPR036291">
    <property type="entry name" value="NAD(P)-bd_dom_sf"/>
</dbReference>
<protein>
    <submittedName>
        <fullName evidence="1">Ornithine cyclodeaminase</fullName>
    </submittedName>
</protein>
<dbReference type="PANTHER" id="PTHR13812:SF19">
    <property type="entry name" value="KETIMINE REDUCTASE MU-CRYSTALLIN"/>
    <property type="match status" value="1"/>
</dbReference>
<proteinExistence type="predicted"/>
<dbReference type="AlphaFoldDB" id="A0A1M6UVR8"/>
<keyword evidence="2" id="KW-1185">Reference proteome</keyword>
<dbReference type="Gene3D" id="3.30.1780.10">
    <property type="entry name" value="ornithine cyclodeaminase, domain 1"/>
    <property type="match status" value="1"/>
</dbReference>
<dbReference type="SUPFAM" id="SSF51735">
    <property type="entry name" value="NAD(P)-binding Rossmann-fold domains"/>
    <property type="match status" value="1"/>
</dbReference>
<dbReference type="Pfam" id="PF02423">
    <property type="entry name" value="OCD_Mu_crystall"/>
    <property type="match status" value="1"/>
</dbReference>
<dbReference type="PIRSF" id="PIRSF001439">
    <property type="entry name" value="CryM"/>
    <property type="match status" value="1"/>
</dbReference>
<name>A0A1M6UVR8_9FLAO</name>
<dbReference type="InterPro" id="IPR023401">
    <property type="entry name" value="ODC_N"/>
</dbReference>
<dbReference type="PANTHER" id="PTHR13812">
    <property type="entry name" value="KETIMINE REDUCTASE MU-CRYSTALLIN"/>
    <property type="match status" value="1"/>
</dbReference>
<dbReference type="STRING" id="1302687.SAMN05444267_100761"/>
<dbReference type="EMBL" id="FRAV01000007">
    <property type="protein sequence ID" value="SHK73308.1"/>
    <property type="molecule type" value="Genomic_DNA"/>
</dbReference>
<evidence type="ECO:0000313" key="2">
    <source>
        <dbReference type="Proteomes" id="UP000184364"/>
    </source>
</evidence>
<organism evidence="1 2">
    <name type="scientific">Chryseobacterium polytrichastri</name>
    <dbReference type="NCBI Taxonomy" id="1302687"/>
    <lineage>
        <taxon>Bacteria</taxon>
        <taxon>Pseudomonadati</taxon>
        <taxon>Bacteroidota</taxon>
        <taxon>Flavobacteriia</taxon>
        <taxon>Flavobacteriales</taxon>
        <taxon>Weeksellaceae</taxon>
        <taxon>Chryseobacterium group</taxon>
        <taxon>Chryseobacterium</taxon>
    </lineage>
</organism>
<dbReference type="InterPro" id="IPR003462">
    <property type="entry name" value="ODC_Mu_crystall"/>
</dbReference>
<gene>
    <name evidence="1" type="ORF">SAMN05444267_100761</name>
</gene>